<reference evidence="3 4" key="1">
    <citation type="submission" date="2024-04" db="EMBL/GenBank/DDBJ databases">
        <title>Tritrichomonas musculus Genome.</title>
        <authorList>
            <person name="Alves-Ferreira E."/>
            <person name="Grigg M."/>
            <person name="Lorenzi H."/>
            <person name="Galac M."/>
        </authorList>
    </citation>
    <scope>NUCLEOTIDE SEQUENCE [LARGE SCALE GENOMIC DNA]</scope>
    <source>
        <strain evidence="3 4">EAF2021</strain>
    </source>
</reference>
<evidence type="ECO:0000256" key="1">
    <source>
        <dbReference type="ARBA" id="ARBA00022801"/>
    </source>
</evidence>
<dbReference type="Pfam" id="PF00128">
    <property type="entry name" value="Alpha-amylase"/>
    <property type="match status" value="1"/>
</dbReference>
<dbReference type="NCBIfam" id="NF008183">
    <property type="entry name" value="PRK10933.1"/>
    <property type="match status" value="1"/>
</dbReference>
<protein>
    <recommendedName>
        <fullName evidence="2">Glycosyl hydrolase family 13 catalytic domain-containing protein</fullName>
    </recommendedName>
</protein>
<dbReference type="Gene3D" id="3.90.400.10">
    <property type="entry name" value="Oligo-1,6-glucosidase, Domain 2"/>
    <property type="match status" value="1"/>
</dbReference>
<dbReference type="InterPro" id="IPR013780">
    <property type="entry name" value="Glyco_hydro_b"/>
</dbReference>
<evidence type="ECO:0000313" key="4">
    <source>
        <dbReference type="Proteomes" id="UP001470230"/>
    </source>
</evidence>
<dbReference type="PANTHER" id="PTHR10357:SF184">
    <property type="entry name" value="OLIGO-1,6-GLUCOSIDASE 1"/>
    <property type="match status" value="1"/>
</dbReference>
<dbReference type="PANTHER" id="PTHR10357">
    <property type="entry name" value="ALPHA-AMYLASE FAMILY MEMBER"/>
    <property type="match status" value="1"/>
</dbReference>
<evidence type="ECO:0000259" key="2">
    <source>
        <dbReference type="SMART" id="SM00642"/>
    </source>
</evidence>
<dbReference type="Gene3D" id="3.20.20.80">
    <property type="entry name" value="Glycosidases"/>
    <property type="match status" value="1"/>
</dbReference>
<dbReference type="CDD" id="cd11333">
    <property type="entry name" value="AmyAc_SI_OligoGlu_DGase"/>
    <property type="match status" value="1"/>
</dbReference>
<keyword evidence="4" id="KW-1185">Reference proteome</keyword>
<dbReference type="EMBL" id="JAPFFF010000009">
    <property type="protein sequence ID" value="KAK8882243.1"/>
    <property type="molecule type" value="Genomic_DNA"/>
</dbReference>
<dbReference type="Gene3D" id="2.60.40.1180">
    <property type="entry name" value="Golgi alpha-mannosidase II"/>
    <property type="match status" value="1"/>
</dbReference>
<dbReference type="Proteomes" id="UP001470230">
    <property type="component" value="Unassembled WGS sequence"/>
</dbReference>
<dbReference type="InterPro" id="IPR006047">
    <property type="entry name" value="GH13_cat_dom"/>
</dbReference>
<gene>
    <name evidence="3" type="ORF">M9Y10_044885</name>
</gene>
<dbReference type="SUPFAM" id="SSF51445">
    <property type="entry name" value="(Trans)glycosidases"/>
    <property type="match status" value="1"/>
</dbReference>
<evidence type="ECO:0000313" key="3">
    <source>
        <dbReference type="EMBL" id="KAK8882243.1"/>
    </source>
</evidence>
<dbReference type="SMART" id="SM00642">
    <property type="entry name" value="Aamy"/>
    <property type="match status" value="1"/>
</dbReference>
<sequence length="558" mass="65736">MKPYWWKEAVIYQIYPRSFMDSNGDGIGDLQGIISKLDYLKELGVDCVWMSPCFKSPNVDMGYDISDYKDIMEDFGSMADCDKLIEEMHKRGIKLLMDLVPNHTSTEHPWFKESSSSRDNPKRDWYFWRDPKPDGSVPNNWNSFFSGPAWQFDEKTNQYYLHLFAKEQADINWDNPQVRHEIYDTCKFWLDKGVDGFRMDCIAMISKAPGLPDGKPDPFLTGHEWYTHGPNIHKYLQEFNREVLSKYDIATVGECQQLTSDIASDYSADDRHELNMVFQFEIHEQLDNNMGDKWTKRNWKLSEYKKLQTKWQKALYGKCWNPVYLMNHDQPRPVSRWTNDSPQWRVKAAQMLGTMNHTLFGTPFVYQGEELGMTNVAFPSIDDYRDVEIHNYWKHNVLTGKRSAEEAMERIHSMARDNARTPMQWNNSANAGFTTGKPWIGVNPNYHEINAEDEMKDPNSVFNYYKKLIHLRKNHKIMAYGEYNEYYPDDEHLFIYTRKWKDQILFVALNWTTEVQQLKIPDSIDLAGAKLFISNYENNNTIPTQLRGFEAIVYIKYS</sequence>
<proteinExistence type="predicted"/>
<dbReference type="InterPro" id="IPR045857">
    <property type="entry name" value="O16G_dom_2"/>
</dbReference>
<accession>A0ABR2JUU2</accession>
<organism evidence="3 4">
    <name type="scientific">Tritrichomonas musculus</name>
    <dbReference type="NCBI Taxonomy" id="1915356"/>
    <lineage>
        <taxon>Eukaryota</taxon>
        <taxon>Metamonada</taxon>
        <taxon>Parabasalia</taxon>
        <taxon>Tritrichomonadida</taxon>
        <taxon>Tritrichomonadidae</taxon>
        <taxon>Tritrichomonas</taxon>
    </lineage>
</organism>
<feature type="domain" description="Glycosyl hydrolase family 13 catalytic" evidence="2">
    <location>
        <begin position="13"/>
        <end position="420"/>
    </location>
</feature>
<keyword evidence="1" id="KW-0378">Hydrolase</keyword>
<dbReference type="InterPro" id="IPR017853">
    <property type="entry name" value="GH"/>
</dbReference>
<comment type="caution">
    <text evidence="3">The sequence shown here is derived from an EMBL/GenBank/DDBJ whole genome shotgun (WGS) entry which is preliminary data.</text>
</comment>
<dbReference type="SUPFAM" id="SSF51011">
    <property type="entry name" value="Glycosyl hydrolase domain"/>
    <property type="match status" value="1"/>
</dbReference>
<name>A0ABR2JUU2_9EUKA</name>